<reference evidence="1 2" key="1">
    <citation type="journal article" date="2019" name="Int. J. Syst. Evol. Microbiol.">
        <title>Anaerobacillus alkaliphilus sp. nov., a novel alkaliphilic and moderately halophilic bacterium.</title>
        <authorList>
            <person name="Borsodi A.K."/>
            <person name="Aszalos J.M."/>
            <person name="Bihari P."/>
            <person name="Nagy I."/>
            <person name="Schumann P."/>
            <person name="Sproer C."/>
            <person name="Kovacs A.L."/>
            <person name="Boka K."/>
            <person name="Dobosy P."/>
            <person name="Ovari M."/>
            <person name="Szili-Kovacs T."/>
            <person name="Toth E."/>
        </authorList>
    </citation>
    <scope>NUCLEOTIDE SEQUENCE [LARGE SCALE GENOMIC DNA]</scope>
    <source>
        <strain evidence="1 2">B16-10</strain>
    </source>
</reference>
<accession>A0A4Q0VPP5</accession>
<dbReference type="EMBL" id="QOUX01000046">
    <property type="protein sequence ID" value="RXI98129.1"/>
    <property type="molecule type" value="Genomic_DNA"/>
</dbReference>
<organism evidence="1 2">
    <name type="scientific">Anaerobacillus alkaliphilus</name>
    <dbReference type="NCBI Taxonomy" id="1548597"/>
    <lineage>
        <taxon>Bacteria</taxon>
        <taxon>Bacillati</taxon>
        <taxon>Bacillota</taxon>
        <taxon>Bacilli</taxon>
        <taxon>Bacillales</taxon>
        <taxon>Bacillaceae</taxon>
        <taxon>Anaerobacillus</taxon>
    </lineage>
</organism>
<gene>
    <name evidence="1" type="ORF">DS745_17435</name>
</gene>
<protein>
    <recommendedName>
        <fullName evidence="3">Helicase XPB/Ssl2 N-terminal domain-containing protein</fullName>
    </recommendedName>
</protein>
<name>A0A4Q0VPP5_9BACI</name>
<proteinExistence type="predicted"/>
<dbReference type="RefSeq" id="WP_129079488.1">
    <property type="nucleotide sequence ID" value="NZ_QOUX01000046.1"/>
</dbReference>
<evidence type="ECO:0008006" key="3">
    <source>
        <dbReference type="Google" id="ProtNLM"/>
    </source>
</evidence>
<evidence type="ECO:0000313" key="1">
    <source>
        <dbReference type="EMBL" id="RXI98129.1"/>
    </source>
</evidence>
<keyword evidence="2" id="KW-1185">Reference proteome</keyword>
<dbReference type="AlphaFoldDB" id="A0A4Q0VPP5"/>
<dbReference type="Proteomes" id="UP000290649">
    <property type="component" value="Unassembled WGS sequence"/>
</dbReference>
<evidence type="ECO:0000313" key="2">
    <source>
        <dbReference type="Proteomes" id="UP000290649"/>
    </source>
</evidence>
<dbReference type="OrthoDB" id="2842798at2"/>
<sequence length="560" mass="66028">MVILTIEQCLSQLNIDVKNQIKKQLEEYGAKEEEDLAKLLTNIDFRRNLLSSLSVEESSSYLSILRKYSMYMPTMQGEEQMTPMEEKIALLLLRQKGIAYKLDEKKHKQQYIIPSEFVEAYFENMYHQEYECSNQPSISLKKYVYYLVELLKTLKETQIKKVVNSDLMTSVNPSVNWSLLHEFLVSEKLLLESQAGTLVNEQQCEIFFRKSTIEIKKMLTKFILWHGLEESLSCHFLYWIIFSLKGGLERKRVENFITEQGIHPKVLQEVLEQLVILDIVSPYEEIILSTNELYEEVEEAEGMETGVLEFLVPVSISNTAIWIFRSWGTILQWDAMIHFSFTSETVARALEDKHTIDLLKEYLLSYFPENVVTNWHPTLNNWVEKGMPIVKKELLVFYRITEKLHRNYIVEHWKEWYEQTENGFLIEREFVNSFEKLLSKLSLRVLTENRPHDFTNIEDELEITLKDEFPLIGTALPEVERLPKQWFIPTYYEERMVQRILKQAIVLKLSVQIETVEQEIIKLYPLKLILTNGSYSVITKEETIIKIHAISRISIIHPLN</sequence>
<comment type="caution">
    <text evidence="1">The sequence shown here is derived from an EMBL/GenBank/DDBJ whole genome shotgun (WGS) entry which is preliminary data.</text>
</comment>